<dbReference type="InterPro" id="IPR012354">
    <property type="entry name" value="Esterase_lipase"/>
</dbReference>
<accession>A0ABU9LMT7</accession>
<name>A0ABU9LMT7_9BACL</name>
<dbReference type="InterPro" id="IPR029058">
    <property type="entry name" value="AB_hydrolase_fold"/>
</dbReference>
<keyword evidence="3" id="KW-1185">Reference proteome</keyword>
<proteinExistence type="predicted"/>
<dbReference type="InterPro" id="IPR051044">
    <property type="entry name" value="MAG_DAG_Lipase"/>
</dbReference>
<evidence type="ECO:0000313" key="2">
    <source>
        <dbReference type="EMBL" id="MEL5988328.1"/>
    </source>
</evidence>
<comment type="caution">
    <text evidence="2">The sequence shown here is derived from an EMBL/GenBank/DDBJ whole genome shotgun (WGS) entry which is preliminary data.</text>
</comment>
<gene>
    <name evidence="2" type="ORF">AAF454_07900</name>
</gene>
<feature type="domain" description="Serine aminopeptidase S33" evidence="1">
    <location>
        <begin position="16"/>
        <end position="229"/>
    </location>
</feature>
<dbReference type="InterPro" id="IPR022742">
    <property type="entry name" value="Hydrolase_4"/>
</dbReference>
<reference evidence="2 3" key="1">
    <citation type="submission" date="2024-04" db="EMBL/GenBank/DDBJ databases">
        <authorList>
            <person name="Wu Y.S."/>
            <person name="Zhang L."/>
        </authorList>
    </citation>
    <scope>NUCLEOTIDE SEQUENCE [LARGE SCALE GENOMIC DNA]</scope>
    <source>
        <strain evidence="2 3">KG-01</strain>
    </source>
</reference>
<dbReference type="Pfam" id="PF12146">
    <property type="entry name" value="Hydrolase_4"/>
    <property type="match status" value="1"/>
</dbReference>
<sequence>MKISLPKPFFFEGGSRAVLLLHGFTGNSADVHMLGRFLQKNGYTTMAPHYKGHGTSPEELIHTGPADWWADVQHAYQSLQEQGYEEIAVAGLSLGGVFSLKLGYTAPLKGIVTMCAPMSMRTTEKMFEGVLKYAYDFGRAHAYTEDEQKALQQHLKEQGMPSLQELRQLIIQVREQVDEIYAPIFVAQASKDEVIDIHSAQYIYDTVESNDKTIKWYENSGHVITLDQERKELQQDILDFLNTLDWSK</sequence>
<dbReference type="Gene3D" id="3.40.50.1820">
    <property type="entry name" value="alpha/beta hydrolase"/>
    <property type="match status" value="1"/>
</dbReference>
<dbReference type="Proteomes" id="UP001398420">
    <property type="component" value="Unassembled WGS sequence"/>
</dbReference>
<dbReference type="PANTHER" id="PTHR11614">
    <property type="entry name" value="PHOSPHOLIPASE-RELATED"/>
    <property type="match status" value="1"/>
</dbReference>
<evidence type="ECO:0000313" key="3">
    <source>
        <dbReference type="Proteomes" id="UP001398420"/>
    </source>
</evidence>
<protein>
    <submittedName>
        <fullName evidence="2">Carboxylesterase</fullName>
    </submittedName>
</protein>
<dbReference type="SUPFAM" id="SSF53474">
    <property type="entry name" value="alpha/beta-Hydrolases"/>
    <property type="match status" value="1"/>
</dbReference>
<organism evidence="2 3">
    <name type="scientific">Kurthia gibsonii</name>
    <dbReference type="NCBI Taxonomy" id="33946"/>
    <lineage>
        <taxon>Bacteria</taxon>
        <taxon>Bacillati</taxon>
        <taxon>Bacillota</taxon>
        <taxon>Bacilli</taxon>
        <taxon>Bacillales</taxon>
        <taxon>Caryophanaceae</taxon>
        <taxon>Kurthia</taxon>
    </lineage>
</organism>
<dbReference type="EMBL" id="JBCEWA010000005">
    <property type="protein sequence ID" value="MEL5988328.1"/>
    <property type="molecule type" value="Genomic_DNA"/>
</dbReference>
<dbReference type="RefSeq" id="WP_342302912.1">
    <property type="nucleotide sequence ID" value="NZ_JBCEWA010000005.1"/>
</dbReference>
<dbReference type="PIRSF" id="PIRSF017388">
    <property type="entry name" value="Esterase_lipase"/>
    <property type="match status" value="1"/>
</dbReference>
<evidence type="ECO:0000259" key="1">
    <source>
        <dbReference type="Pfam" id="PF12146"/>
    </source>
</evidence>